<name>A0AAJ6L3V1_9ACTN</name>
<dbReference type="InterPro" id="IPR000639">
    <property type="entry name" value="Epox_hydrolase-like"/>
</dbReference>
<sequence length="263" mass="28999">MPHLHVNKTNLHFRESGSGPTALFLAGFILDSTFWLDQIADLSDIRRCVSLDLRGFGLSDPITTDDLLDLDVYVEDVAAVARELGNGQPVDLVGFSLSSVVGGLVAERYPELVRSMSFLSPNLPPDTPAYRLYRDEMAKLAVREGIDAVYRRFAEYIVASGASLQSLARYRQMMQDTRLDMVVATLRTCGRTPDRTDLPSRITVPTNFVTATGDTVFDRSVAQGYADKAPKGRVSEVSGAGRLTPLESPHELSAVLREFWNDL</sequence>
<dbReference type="InterPro" id="IPR029058">
    <property type="entry name" value="AB_hydrolase_fold"/>
</dbReference>
<dbReference type="Gene3D" id="3.40.50.1820">
    <property type="entry name" value="alpha/beta hydrolase"/>
    <property type="match status" value="1"/>
</dbReference>
<organism evidence="2 3">
    <name type="scientific">Micromonospora profundi</name>
    <dbReference type="NCBI Taxonomy" id="1420889"/>
    <lineage>
        <taxon>Bacteria</taxon>
        <taxon>Bacillati</taxon>
        <taxon>Actinomycetota</taxon>
        <taxon>Actinomycetes</taxon>
        <taxon>Micromonosporales</taxon>
        <taxon>Micromonosporaceae</taxon>
        <taxon>Micromonospora</taxon>
    </lineage>
</organism>
<dbReference type="EMBL" id="CP130472">
    <property type="protein sequence ID" value="WLS43693.1"/>
    <property type="molecule type" value="Genomic_DNA"/>
</dbReference>
<dbReference type="SUPFAM" id="SSF53474">
    <property type="entry name" value="alpha/beta-Hydrolases"/>
    <property type="match status" value="1"/>
</dbReference>
<keyword evidence="2" id="KW-0378">Hydrolase</keyword>
<dbReference type="InterPro" id="IPR050266">
    <property type="entry name" value="AB_hydrolase_sf"/>
</dbReference>
<evidence type="ECO:0000313" key="2">
    <source>
        <dbReference type="EMBL" id="WLS43693.1"/>
    </source>
</evidence>
<dbReference type="AlphaFoldDB" id="A0AAJ6L3V1"/>
<protein>
    <submittedName>
        <fullName evidence="2">Alpha/beta hydrolase</fullName>
    </submittedName>
</protein>
<dbReference type="Pfam" id="PF00561">
    <property type="entry name" value="Abhydrolase_1"/>
    <property type="match status" value="1"/>
</dbReference>
<keyword evidence="3" id="KW-1185">Reference proteome</keyword>
<evidence type="ECO:0000313" key="3">
    <source>
        <dbReference type="Proteomes" id="UP001235874"/>
    </source>
</evidence>
<proteinExistence type="predicted"/>
<evidence type="ECO:0000259" key="1">
    <source>
        <dbReference type="Pfam" id="PF00561"/>
    </source>
</evidence>
<accession>A0AAJ6L3V1</accession>
<dbReference type="RefSeq" id="WP_053656258.1">
    <property type="nucleotide sequence ID" value="NZ_CP130472.1"/>
</dbReference>
<dbReference type="GO" id="GO:0016787">
    <property type="term" value="F:hydrolase activity"/>
    <property type="evidence" value="ECO:0007669"/>
    <property type="project" value="UniProtKB-KW"/>
</dbReference>
<dbReference type="Proteomes" id="UP001235874">
    <property type="component" value="Chromosome"/>
</dbReference>
<dbReference type="KEGG" id="mprn:Q3V37_20050"/>
<dbReference type="PANTHER" id="PTHR43798">
    <property type="entry name" value="MONOACYLGLYCEROL LIPASE"/>
    <property type="match status" value="1"/>
</dbReference>
<gene>
    <name evidence="2" type="ORF">Q3V37_20050</name>
</gene>
<feature type="domain" description="AB hydrolase-1" evidence="1">
    <location>
        <begin position="23"/>
        <end position="248"/>
    </location>
</feature>
<reference evidence="2 3" key="1">
    <citation type="submission" date="2023-07" db="EMBL/GenBank/DDBJ databases">
        <title>Micromonospora profundi TRM 95458 converts glycerol to a new osmotic compound.</title>
        <authorList>
            <person name="Lu D."/>
        </authorList>
    </citation>
    <scope>NUCLEOTIDE SEQUENCE [LARGE SCALE GENOMIC DNA]</scope>
    <source>
        <strain evidence="2 3">TRM95458</strain>
    </source>
</reference>
<dbReference type="InterPro" id="IPR000073">
    <property type="entry name" value="AB_hydrolase_1"/>
</dbReference>
<dbReference type="PRINTS" id="PR00412">
    <property type="entry name" value="EPOXHYDRLASE"/>
</dbReference>